<gene>
    <name evidence="1" type="ORF">A2W14_04655</name>
</gene>
<evidence type="ECO:0000313" key="2">
    <source>
        <dbReference type="Proteomes" id="UP000176665"/>
    </source>
</evidence>
<sequence length="154" mass="17746">MTVDRSDDQDESSKVLNILVDADVLVALSKTNDSNHKKATVLNDLLLEIGATYYFSPFTIAEAATVLSYKTTHQAATKFMKQIRKLNIPTIELDEKMKLLPDQWFLKQRKKGTSYFDCYNMALLDKYNKQLLAIFSFDSIYKRNGFILVQDLKF</sequence>
<accession>A0A1F5YSQ2</accession>
<organism evidence="1 2">
    <name type="scientific">Candidatus Gottesmanbacteria bacterium RBG_16_37_8</name>
    <dbReference type="NCBI Taxonomy" id="1798371"/>
    <lineage>
        <taxon>Bacteria</taxon>
        <taxon>Candidatus Gottesmaniibacteriota</taxon>
    </lineage>
</organism>
<dbReference type="Gene3D" id="3.40.50.1010">
    <property type="entry name" value="5'-nuclease"/>
    <property type="match status" value="1"/>
</dbReference>
<dbReference type="InterPro" id="IPR029060">
    <property type="entry name" value="PIN-like_dom_sf"/>
</dbReference>
<dbReference type="AlphaFoldDB" id="A0A1F5YSQ2"/>
<protein>
    <recommendedName>
        <fullName evidence="3">PIN domain-containing protein</fullName>
    </recommendedName>
</protein>
<dbReference type="EMBL" id="MFJA01000039">
    <property type="protein sequence ID" value="OGG03126.1"/>
    <property type="molecule type" value="Genomic_DNA"/>
</dbReference>
<comment type="caution">
    <text evidence="1">The sequence shown here is derived from an EMBL/GenBank/DDBJ whole genome shotgun (WGS) entry which is preliminary data.</text>
</comment>
<dbReference type="GO" id="GO:0016075">
    <property type="term" value="P:rRNA catabolic process"/>
    <property type="evidence" value="ECO:0007669"/>
    <property type="project" value="TreeGrafter"/>
</dbReference>
<reference evidence="1 2" key="1">
    <citation type="journal article" date="2016" name="Nat. Commun.">
        <title>Thousands of microbial genomes shed light on interconnected biogeochemical processes in an aquifer system.</title>
        <authorList>
            <person name="Anantharaman K."/>
            <person name="Brown C.T."/>
            <person name="Hug L.A."/>
            <person name="Sharon I."/>
            <person name="Castelle C.J."/>
            <person name="Probst A.J."/>
            <person name="Thomas B.C."/>
            <person name="Singh A."/>
            <person name="Wilkins M.J."/>
            <person name="Karaoz U."/>
            <person name="Brodie E.L."/>
            <person name="Williams K.H."/>
            <person name="Hubbard S.S."/>
            <person name="Banfield J.F."/>
        </authorList>
    </citation>
    <scope>NUCLEOTIDE SEQUENCE [LARGE SCALE GENOMIC DNA]</scope>
</reference>
<dbReference type="SUPFAM" id="SSF88723">
    <property type="entry name" value="PIN domain-like"/>
    <property type="match status" value="1"/>
</dbReference>
<dbReference type="Proteomes" id="UP000176665">
    <property type="component" value="Unassembled WGS sequence"/>
</dbReference>
<evidence type="ECO:0000313" key="1">
    <source>
        <dbReference type="EMBL" id="OGG03126.1"/>
    </source>
</evidence>
<dbReference type="GO" id="GO:0004521">
    <property type="term" value="F:RNA endonuclease activity"/>
    <property type="evidence" value="ECO:0007669"/>
    <property type="project" value="InterPro"/>
</dbReference>
<dbReference type="PANTHER" id="PTHR42188">
    <property type="entry name" value="23S RRNA-SPECIFIC ENDONUCLEASE VAPC20"/>
    <property type="match status" value="1"/>
</dbReference>
<name>A0A1F5YSQ2_9BACT</name>
<dbReference type="InterPro" id="IPR039018">
    <property type="entry name" value="VapC20-like"/>
</dbReference>
<dbReference type="STRING" id="1798371.A2W14_04655"/>
<evidence type="ECO:0008006" key="3">
    <source>
        <dbReference type="Google" id="ProtNLM"/>
    </source>
</evidence>
<dbReference type="PANTHER" id="PTHR42188:SF1">
    <property type="entry name" value="23S RRNA-SPECIFIC ENDONUCLEASE VAPC20"/>
    <property type="match status" value="1"/>
</dbReference>
<proteinExistence type="predicted"/>